<organism evidence="6 7">
    <name type="scientific">Elysia marginata</name>
    <dbReference type="NCBI Taxonomy" id="1093978"/>
    <lineage>
        <taxon>Eukaryota</taxon>
        <taxon>Metazoa</taxon>
        <taxon>Spiralia</taxon>
        <taxon>Lophotrochozoa</taxon>
        <taxon>Mollusca</taxon>
        <taxon>Gastropoda</taxon>
        <taxon>Heterobranchia</taxon>
        <taxon>Euthyneura</taxon>
        <taxon>Panpulmonata</taxon>
        <taxon>Sacoglossa</taxon>
        <taxon>Placobranchoidea</taxon>
        <taxon>Plakobranchidae</taxon>
        <taxon>Elysia</taxon>
    </lineage>
</organism>
<keyword evidence="3 5" id="KW-1133">Transmembrane helix</keyword>
<name>A0AAV4IYM2_9GAST</name>
<comment type="caution">
    <text evidence="6">The sequence shown here is derived from an EMBL/GenBank/DDBJ whole genome shotgun (WGS) entry which is preliminary data.</text>
</comment>
<dbReference type="Gene3D" id="1.20.1740.10">
    <property type="entry name" value="Amino acid/polyamine transporter I"/>
    <property type="match status" value="1"/>
</dbReference>
<keyword evidence="7" id="KW-1185">Reference proteome</keyword>
<evidence type="ECO:0000256" key="5">
    <source>
        <dbReference type="SAM" id="Phobius"/>
    </source>
</evidence>
<comment type="subcellular location">
    <subcellularLocation>
        <location evidence="1">Membrane</location>
        <topology evidence="1">Multi-pass membrane protein</topology>
    </subcellularLocation>
</comment>
<evidence type="ECO:0000313" key="6">
    <source>
        <dbReference type="EMBL" id="GFS14829.1"/>
    </source>
</evidence>
<dbReference type="GO" id="GO:0015175">
    <property type="term" value="F:neutral L-amino acid transmembrane transporter activity"/>
    <property type="evidence" value="ECO:0007669"/>
    <property type="project" value="TreeGrafter"/>
</dbReference>
<dbReference type="PANTHER" id="PTHR11785:SF528">
    <property type="entry name" value="AMINO ACID TRANSPORTER PROTEIN JHI-21"/>
    <property type="match status" value="1"/>
</dbReference>
<proteinExistence type="predicted"/>
<evidence type="ECO:0000256" key="3">
    <source>
        <dbReference type="ARBA" id="ARBA00022989"/>
    </source>
</evidence>
<feature type="transmembrane region" description="Helical" evidence="5">
    <location>
        <begin position="230"/>
        <end position="249"/>
    </location>
</feature>
<gene>
    <name evidence="6" type="ORF">ElyMa_006756300</name>
</gene>
<dbReference type="AlphaFoldDB" id="A0AAV4IYM2"/>
<dbReference type="InterPro" id="IPR002293">
    <property type="entry name" value="AA/rel_permease1"/>
</dbReference>
<dbReference type="EMBL" id="BMAT01013532">
    <property type="protein sequence ID" value="GFS14829.1"/>
    <property type="molecule type" value="Genomic_DNA"/>
</dbReference>
<protein>
    <submittedName>
        <fullName evidence="6">Large neutral amino acids transporter small subunit 2-like</fullName>
    </submittedName>
</protein>
<dbReference type="InterPro" id="IPR050598">
    <property type="entry name" value="AminoAcid_Transporter"/>
</dbReference>
<evidence type="ECO:0000256" key="4">
    <source>
        <dbReference type="ARBA" id="ARBA00023136"/>
    </source>
</evidence>
<keyword evidence="2 5" id="KW-0812">Transmembrane</keyword>
<dbReference type="GO" id="GO:0016020">
    <property type="term" value="C:membrane"/>
    <property type="evidence" value="ECO:0007669"/>
    <property type="project" value="UniProtKB-SubCell"/>
</dbReference>
<feature type="transmembrane region" description="Helical" evidence="5">
    <location>
        <begin position="48"/>
        <end position="70"/>
    </location>
</feature>
<evidence type="ECO:0000313" key="7">
    <source>
        <dbReference type="Proteomes" id="UP000762676"/>
    </source>
</evidence>
<dbReference type="PANTHER" id="PTHR11785">
    <property type="entry name" value="AMINO ACID TRANSPORTER"/>
    <property type="match status" value="1"/>
</dbReference>
<feature type="transmembrane region" description="Helical" evidence="5">
    <location>
        <begin position="90"/>
        <end position="110"/>
    </location>
</feature>
<evidence type="ECO:0000256" key="1">
    <source>
        <dbReference type="ARBA" id="ARBA00004141"/>
    </source>
</evidence>
<dbReference type="Pfam" id="PF13520">
    <property type="entry name" value="AA_permease_2"/>
    <property type="match status" value="1"/>
</dbReference>
<dbReference type="FunFam" id="1.20.1740.10:FF:000095">
    <property type="entry name" value="B(0,+)-type amino acid transporter 1-like"/>
    <property type="match status" value="1"/>
</dbReference>
<dbReference type="Proteomes" id="UP000762676">
    <property type="component" value="Unassembled WGS sequence"/>
</dbReference>
<feature type="transmembrane region" description="Helical" evidence="5">
    <location>
        <begin position="173"/>
        <end position="191"/>
    </location>
</feature>
<accession>A0AAV4IYM2</accession>
<sequence>MLTEIELHLRIIKVYPFPYRPTHDYIYRNFLNFVTEEMVDPYKNLPRAIYISIPLVTLVYVLANLAYFTAMSPQEMLGSYATAVTFGDNVYGSASVLVPIFVALSTFGGVNGLLFTSGRLCFVGAREGHLPGIMAMISINRHTPMPAILFTGGMSLLMLASDDIYALINYLSFGQWLSVGASIAGMVYLRFTKPDLPRPIKMPLFVPFIFLVVTAFLLVVPLVAAPRDTGMGVLLLCSGIPVYAIGVVWKRKPHSFLSFMGKIDS</sequence>
<keyword evidence="4 5" id="KW-0472">Membrane</keyword>
<evidence type="ECO:0000256" key="2">
    <source>
        <dbReference type="ARBA" id="ARBA00022692"/>
    </source>
</evidence>
<reference evidence="6 7" key="1">
    <citation type="journal article" date="2021" name="Elife">
        <title>Chloroplast acquisition without the gene transfer in kleptoplastic sea slugs, Plakobranchus ocellatus.</title>
        <authorList>
            <person name="Maeda T."/>
            <person name="Takahashi S."/>
            <person name="Yoshida T."/>
            <person name="Shimamura S."/>
            <person name="Takaki Y."/>
            <person name="Nagai Y."/>
            <person name="Toyoda A."/>
            <person name="Suzuki Y."/>
            <person name="Arimoto A."/>
            <person name="Ishii H."/>
            <person name="Satoh N."/>
            <person name="Nishiyama T."/>
            <person name="Hasebe M."/>
            <person name="Maruyama T."/>
            <person name="Minagawa J."/>
            <person name="Obokata J."/>
            <person name="Shigenobu S."/>
        </authorList>
    </citation>
    <scope>NUCLEOTIDE SEQUENCE [LARGE SCALE GENOMIC DNA]</scope>
</reference>
<feature type="transmembrane region" description="Helical" evidence="5">
    <location>
        <begin position="203"/>
        <end position="224"/>
    </location>
</feature>
<dbReference type="GO" id="GO:0015179">
    <property type="term" value="F:L-amino acid transmembrane transporter activity"/>
    <property type="evidence" value="ECO:0007669"/>
    <property type="project" value="TreeGrafter"/>
</dbReference>